<keyword evidence="2" id="KW-1185">Reference proteome</keyword>
<sequence>MCRKFRLHRIVPAIVPAIAFSHVPDKPHGLTGRMKHGNTIPNRLGMVFPTAGTSIPDGREHHSQLTKSNRLLLRSRHDEKIQHCPAVAGRF</sequence>
<evidence type="ECO:0000313" key="2">
    <source>
        <dbReference type="Proteomes" id="UP000005697"/>
    </source>
</evidence>
<protein>
    <submittedName>
        <fullName evidence="1">Uncharacterized protein</fullName>
    </submittedName>
</protein>
<dbReference type="Proteomes" id="UP000005697">
    <property type="component" value="Unassembled WGS sequence"/>
</dbReference>
<proteinExistence type="predicted"/>
<gene>
    <name evidence="1" type="ORF">HMPREF9141_2783</name>
</gene>
<reference evidence="1 2" key="1">
    <citation type="submission" date="2011-01" db="EMBL/GenBank/DDBJ databases">
        <authorList>
            <person name="Muzny D."/>
            <person name="Qin X."/>
            <person name="Deng J."/>
            <person name="Jiang H."/>
            <person name="Liu Y."/>
            <person name="Qu J."/>
            <person name="Song X.-Z."/>
            <person name="Zhang L."/>
            <person name="Thornton R."/>
            <person name="Coyle M."/>
            <person name="Francisco L."/>
            <person name="Jackson L."/>
            <person name="Javaid M."/>
            <person name="Korchina V."/>
            <person name="Kovar C."/>
            <person name="Mata R."/>
            <person name="Mathew T."/>
            <person name="Ngo R."/>
            <person name="Nguyen L."/>
            <person name="Nguyen N."/>
            <person name="Okwuonu G."/>
            <person name="Ongeri F."/>
            <person name="Pham C."/>
            <person name="Simmons D."/>
            <person name="Wilczek-Boney K."/>
            <person name="Hale W."/>
            <person name="Jakkamsetti A."/>
            <person name="Pham P."/>
            <person name="Ruth R."/>
            <person name="San Lucas F."/>
            <person name="Warren J."/>
            <person name="Zhang J."/>
            <person name="Zhao Z."/>
            <person name="Zhou C."/>
            <person name="Zhu D."/>
            <person name="Lee S."/>
            <person name="Bess C."/>
            <person name="Blankenburg K."/>
            <person name="Forbes L."/>
            <person name="Fu Q."/>
            <person name="Gubbala S."/>
            <person name="Hirani K."/>
            <person name="Jayaseelan J.C."/>
            <person name="Lara F."/>
            <person name="Munidasa M."/>
            <person name="Palculict T."/>
            <person name="Patil S."/>
            <person name="Pu L.-L."/>
            <person name="Saada N."/>
            <person name="Tang L."/>
            <person name="Weissenberger G."/>
            <person name="Zhu Y."/>
            <person name="Hemphill L."/>
            <person name="Shang Y."/>
            <person name="Youmans B."/>
            <person name="Ayvaz T."/>
            <person name="Ross M."/>
            <person name="Santibanez J."/>
            <person name="Aqrawi P."/>
            <person name="Gross S."/>
            <person name="Joshi V."/>
            <person name="Fowler G."/>
            <person name="Nazareth L."/>
            <person name="Reid J."/>
            <person name="Worley K."/>
            <person name="Petrosino J."/>
            <person name="Highlander S."/>
            <person name="Gibbs R."/>
        </authorList>
    </citation>
    <scope>NUCLEOTIDE SEQUENCE [LARGE SCALE GENOMIC DNA]</scope>
    <source>
        <strain evidence="1 2">DSM 16608</strain>
    </source>
</reference>
<evidence type="ECO:0000313" key="1">
    <source>
        <dbReference type="EMBL" id="EGC18779.1"/>
    </source>
</evidence>
<name>F0FB16_9BACT</name>
<organism evidence="1 2">
    <name type="scientific">Prevotella multiformis DSM 16608</name>
    <dbReference type="NCBI Taxonomy" id="888743"/>
    <lineage>
        <taxon>Bacteria</taxon>
        <taxon>Pseudomonadati</taxon>
        <taxon>Bacteroidota</taxon>
        <taxon>Bacteroidia</taxon>
        <taxon>Bacteroidales</taxon>
        <taxon>Prevotellaceae</taxon>
        <taxon>Prevotella</taxon>
    </lineage>
</organism>
<comment type="caution">
    <text evidence="1">The sequence shown here is derived from an EMBL/GenBank/DDBJ whole genome shotgun (WGS) entry which is preliminary data.</text>
</comment>
<accession>F0FB16</accession>
<dbReference type="HOGENOM" id="CLU_2424479_0_0_10"/>
<dbReference type="EMBL" id="AEWX01000047">
    <property type="protein sequence ID" value="EGC18779.1"/>
    <property type="molecule type" value="Genomic_DNA"/>
</dbReference>
<dbReference type="AlphaFoldDB" id="F0FB16"/>